<sequence>MTKQTNFQNILIGAIICFLTLALATQASARKDKFLLLKDIGRIETTAGKSVILQSEQNIRRISIANPDIADVTLLSRNQVYLNGKKIGTTTLSLWGANEGLLHVFDVVVTRDVTGLKRLIRQVLPNESDIRINAASGSLSLSGAVKDPESVTTSIALAEAYAPGKVINLMKVCGVQQVMLEVRVAEVSKSVLKRLGLNLAYIKSGQLLDGEVFYTFLNSLTGFNDQGNFSLAENIDSAFTFKAGGASWSGFVDALKQNGLLKVLAEPNVVCQSGQSGSFLAGGEIPIPVPQGLGTVGIEYREFGVSLEFKPTVLGNGRINVKVRPEVSELDYNNGTTISGTRVPALTTRRVETTVELAEGQSFAIGGLIKDTMRETLDKFPLLGDVPVLGMLFRSSEFQKNLSELVVIVTPHLVEPLDGSKISLPTDKIIEPNDVEFYLLGKMQGKQPNTPTTTATAGTNARNINIGEHKGFDGEVGHTMSAQ</sequence>
<accession>A0A8G2FAB3</accession>
<feature type="domain" description="Pilus formation protein N-terminal" evidence="3">
    <location>
        <begin position="45"/>
        <end position="110"/>
    </location>
</feature>
<evidence type="ECO:0000313" key="5">
    <source>
        <dbReference type="EMBL" id="SHI81085.1"/>
    </source>
</evidence>
<dbReference type="GO" id="GO:0015627">
    <property type="term" value="C:type II protein secretion system complex"/>
    <property type="evidence" value="ECO:0007669"/>
    <property type="project" value="TreeGrafter"/>
</dbReference>
<name>A0A8G2FAB3_9BACT</name>
<comment type="similarity">
    <text evidence="1">Belongs to the bacterial secretin family.</text>
</comment>
<dbReference type="PANTHER" id="PTHR30332">
    <property type="entry name" value="PROBABLE GENERAL SECRETION PATHWAY PROTEIN D"/>
    <property type="match status" value="1"/>
</dbReference>
<evidence type="ECO:0000259" key="3">
    <source>
        <dbReference type="Pfam" id="PF13629"/>
    </source>
</evidence>
<dbReference type="PRINTS" id="PR01032">
    <property type="entry name" value="PHAGEIV"/>
</dbReference>
<dbReference type="InterPro" id="IPR001775">
    <property type="entry name" value="GspD/PilQ"/>
</dbReference>
<keyword evidence="7" id="KW-1185">Reference proteome</keyword>
<proteinExistence type="inferred from homology"/>
<evidence type="ECO:0000313" key="7">
    <source>
        <dbReference type="Proteomes" id="UP001568358"/>
    </source>
</evidence>
<dbReference type="PANTHER" id="PTHR30332:SF17">
    <property type="entry name" value="TYPE IV PILIATION SYSTEM PROTEIN DR_0774-RELATED"/>
    <property type="match status" value="1"/>
</dbReference>
<dbReference type="Proteomes" id="UP000184001">
    <property type="component" value="Unassembled WGS sequence"/>
</dbReference>
<evidence type="ECO:0000313" key="4">
    <source>
        <dbReference type="EMBL" id="MEZ6852820.1"/>
    </source>
</evidence>
<dbReference type="Pfam" id="PF13629">
    <property type="entry name" value="T2SS-T3SS_pil_N"/>
    <property type="match status" value="1"/>
</dbReference>
<dbReference type="Proteomes" id="UP001568358">
    <property type="component" value="Unassembled WGS sequence"/>
</dbReference>
<comment type="caution">
    <text evidence="5">The sequence shown here is derived from an EMBL/GenBank/DDBJ whole genome shotgun (WGS) entry which is preliminary data.</text>
</comment>
<dbReference type="InterPro" id="IPR004846">
    <property type="entry name" value="T2SS/T3SS_dom"/>
</dbReference>
<protein>
    <submittedName>
        <fullName evidence="5">Pilus assembly protein CpaC</fullName>
    </submittedName>
    <submittedName>
        <fullName evidence="4">Type II and III secretion system protein family protein</fullName>
    </submittedName>
</protein>
<dbReference type="EMBL" id="FQZR01000002">
    <property type="protein sequence ID" value="SHI81085.1"/>
    <property type="molecule type" value="Genomic_DNA"/>
</dbReference>
<dbReference type="GO" id="GO:0009306">
    <property type="term" value="P:protein secretion"/>
    <property type="evidence" value="ECO:0007669"/>
    <property type="project" value="InterPro"/>
</dbReference>
<reference evidence="5 6" key="1">
    <citation type="submission" date="2016-11" db="EMBL/GenBank/DDBJ databases">
        <authorList>
            <person name="Varghese N."/>
            <person name="Submissions S."/>
        </authorList>
    </citation>
    <scope>NUCLEOTIDE SEQUENCE [LARGE SCALE GENOMIC DNA]</scope>
    <source>
        <strain evidence="5 6">DSM 17919</strain>
    </source>
</reference>
<evidence type="ECO:0000256" key="1">
    <source>
        <dbReference type="RuleBase" id="RU004003"/>
    </source>
</evidence>
<evidence type="ECO:0000259" key="2">
    <source>
        <dbReference type="Pfam" id="PF00263"/>
    </source>
</evidence>
<evidence type="ECO:0000313" key="6">
    <source>
        <dbReference type="Proteomes" id="UP000184001"/>
    </source>
</evidence>
<feature type="domain" description="Type II/III secretion system secretin-like" evidence="2">
    <location>
        <begin position="254"/>
        <end position="415"/>
    </location>
</feature>
<dbReference type="RefSeq" id="WP_020002188.1">
    <property type="nucleotide sequence ID" value="NZ_CP192217.1"/>
</dbReference>
<dbReference type="InterPro" id="IPR050810">
    <property type="entry name" value="Bact_Secretion_Sys_Channel"/>
</dbReference>
<dbReference type="Pfam" id="PF00263">
    <property type="entry name" value="Secretin"/>
    <property type="match status" value="1"/>
</dbReference>
<dbReference type="PRINTS" id="PR00811">
    <property type="entry name" value="BCTERIALGSPD"/>
</dbReference>
<dbReference type="AlphaFoldDB" id="A0A8G2FAB3"/>
<reference evidence="4 7" key="2">
    <citation type="submission" date="2024-07" db="EMBL/GenBank/DDBJ databases">
        <title>Active virus-host system and metabolic interactions in a Lokiarchaeon culture.</title>
        <authorList>
            <person name="Ponce Toledo R.I."/>
            <person name="Rodrigues Oliveira T."/>
            <person name="Schleper C."/>
        </authorList>
    </citation>
    <scope>NUCLEOTIDE SEQUENCE [LARGE SCALE GENOMIC DNA]</scope>
    <source>
        <strain evidence="4 7">B35</strain>
    </source>
</reference>
<dbReference type="EMBL" id="JBFSOO010000003">
    <property type="protein sequence ID" value="MEZ6852820.1"/>
    <property type="molecule type" value="Genomic_DNA"/>
</dbReference>
<dbReference type="InterPro" id="IPR032789">
    <property type="entry name" value="T2SS-T3SS_pil_N"/>
</dbReference>
<gene>
    <name evidence="4" type="ORF">AB2Z07_04615</name>
    <name evidence="5" type="ORF">SAMN05660830_01073</name>
</gene>
<organism evidence="5 6">
    <name type="scientific">Halodesulfovibrio aestuarii</name>
    <dbReference type="NCBI Taxonomy" id="126333"/>
    <lineage>
        <taxon>Bacteria</taxon>
        <taxon>Pseudomonadati</taxon>
        <taxon>Thermodesulfobacteriota</taxon>
        <taxon>Desulfovibrionia</taxon>
        <taxon>Desulfovibrionales</taxon>
        <taxon>Desulfovibrionaceae</taxon>
        <taxon>Halodesulfovibrio</taxon>
    </lineage>
</organism>